<keyword evidence="1" id="KW-1133">Transmembrane helix</keyword>
<feature type="transmembrane region" description="Helical" evidence="1">
    <location>
        <begin position="12"/>
        <end position="37"/>
    </location>
</feature>
<protein>
    <submittedName>
        <fullName evidence="2">Uncharacterized protein</fullName>
    </submittedName>
</protein>
<dbReference type="KEGG" id="cpm:G5S_0630"/>
<sequence>MNKEPRHSIDKEALYFLFLGDFFGPFFFLFFSLSLSWSCWESSCFSLSSFLLEDAGVVRKLPKELFIGVEEGTGG</sequence>
<gene>
    <name evidence="2" type="ordered locus">G5S_0630</name>
</gene>
<keyword evidence="1" id="KW-0472">Membrane</keyword>
<name>A0AA34RD88_CHLPE</name>
<dbReference type="Proteomes" id="UP000008305">
    <property type="component" value="Chromosome"/>
</dbReference>
<accession>A0AA34RD88</accession>
<keyword evidence="3" id="KW-1185">Reference proteome</keyword>
<reference evidence="2 3" key="1">
    <citation type="journal article" date="2011" name="J. Bacteriol.">
        <title>Genome sequence of the obligate intracellular animal pathogen Chlamydia pecorum E58.</title>
        <authorList>
            <person name="Mojica S."/>
            <person name="Huot Creasy H."/>
            <person name="Daugherty S."/>
            <person name="Read T.D."/>
            <person name="Kim T."/>
            <person name="Kaltenboeck B."/>
            <person name="Bavoil P."/>
            <person name="Myers G.S."/>
        </authorList>
    </citation>
    <scope>NUCLEOTIDE SEQUENCE [LARGE SCALE GENOMIC DNA]</scope>
    <source>
        <strain evidence="2 3">E58</strain>
    </source>
</reference>
<evidence type="ECO:0000313" key="2">
    <source>
        <dbReference type="EMBL" id="AEB41591.1"/>
    </source>
</evidence>
<evidence type="ECO:0000313" key="3">
    <source>
        <dbReference type="Proteomes" id="UP000008305"/>
    </source>
</evidence>
<evidence type="ECO:0000256" key="1">
    <source>
        <dbReference type="SAM" id="Phobius"/>
    </source>
</evidence>
<dbReference type="AlphaFoldDB" id="A0AA34RD88"/>
<organism evidence="2 3">
    <name type="scientific">Chlamydia pecorum (strain ATCC VR-628 / DSM 29919 / E58)</name>
    <name type="common">Chlamydophila pecorum</name>
    <dbReference type="NCBI Taxonomy" id="331635"/>
    <lineage>
        <taxon>Bacteria</taxon>
        <taxon>Pseudomonadati</taxon>
        <taxon>Chlamydiota</taxon>
        <taxon>Chlamydiia</taxon>
        <taxon>Chlamydiales</taxon>
        <taxon>Chlamydiaceae</taxon>
        <taxon>Chlamydia/Chlamydophila group</taxon>
        <taxon>Chlamydia</taxon>
    </lineage>
</organism>
<dbReference type="EMBL" id="CP002608">
    <property type="protein sequence ID" value="AEB41591.1"/>
    <property type="molecule type" value="Genomic_DNA"/>
</dbReference>
<keyword evidence="1" id="KW-0812">Transmembrane</keyword>
<proteinExistence type="predicted"/>